<evidence type="ECO:0000313" key="3">
    <source>
        <dbReference type="Proteomes" id="UP000692954"/>
    </source>
</evidence>
<keyword evidence="1" id="KW-0175">Coiled coil</keyword>
<evidence type="ECO:0000256" key="1">
    <source>
        <dbReference type="SAM" id="Coils"/>
    </source>
</evidence>
<protein>
    <submittedName>
        <fullName evidence="2">Uncharacterized protein</fullName>
    </submittedName>
</protein>
<evidence type="ECO:0000313" key="2">
    <source>
        <dbReference type="EMBL" id="CAD8099497.1"/>
    </source>
</evidence>
<feature type="coiled-coil region" evidence="1">
    <location>
        <begin position="142"/>
        <end position="208"/>
    </location>
</feature>
<dbReference type="Proteomes" id="UP000692954">
    <property type="component" value="Unassembled WGS sequence"/>
</dbReference>
<keyword evidence="3" id="KW-1185">Reference proteome</keyword>
<dbReference type="AlphaFoldDB" id="A0A8S1P8I4"/>
<organism evidence="2 3">
    <name type="scientific">Paramecium sonneborni</name>
    <dbReference type="NCBI Taxonomy" id="65129"/>
    <lineage>
        <taxon>Eukaryota</taxon>
        <taxon>Sar</taxon>
        <taxon>Alveolata</taxon>
        <taxon>Ciliophora</taxon>
        <taxon>Intramacronucleata</taxon>
        <taxon>Oligohymenophorea</taxon>
        <taxon>Peniculida</taxon>
        <taxon>Parameciidae</taxon>
        <taxon>Paramecium</taxon>
    </lineage>
</organism>
<feature type="coiled-coil region" evidence="1">
    <location>
        <begin position="450"/>
        <end position="477"/>
    </location>
</feature>
<accession>A0A8S1P8I4</accession>
<reference evidence="2" key="1">
    <citation type="submission" date="2021-01" db="EMBL/GenBank/DDBJ databases">
        <authorList>
            <consortium name="Genoscope - CEA"/>
            <person name="William W."/>
        </authorList>
    </citation>
    <scope>NUCLEOTIDE SEQUENCE</scope>
</reference>
<feature type="coiled-coil region" evidence="1">
    <location>
        <begin position="8"/>
        <end position="78"/>
    </location>
</feature>
<dbReference type="EMBL" id="CAJJDN010000072">
    <property type="protein sequence ID" value="CAD8099497.1"/>
    <property type="molecule type" value="Genomic_DNA"/>
</dbReference>
<dbReference type="OrthoDB" id="306821at2759"/>
<proteinExistence type="predicted"/>
<comment type="caution">
    <text evidence="2">The sequence shown here is derived from an EMBL/GenBank/DDBJ whole genome shotgun (WGS) entry which is preliminary data.</text>
</comment>
<feature type="coiled-coil region" evidence="1">
    <location>
        <begin position="331"/>
        <end position="358"/>
    </location>
</feature>
<name>A0A8S1P8I4_9CILI</name>
<gene>
    <name evidence="2" type="ORF">PSON_ATCC_30995.1.T0720047</name>
</gene>
<sequence length="502" mass="58883">MTSFQELNETLKQQVSELTYKLELKEKEIEHLKSPNKTLSQFETQTLELQLIQYKHLQTKLEKENEQLRNKISQMVNSQVETQKTILKQKQQLQNVNKNLFSLSSQIQEEDSPIKLIINKLIDNDKDPMITQSLDIESQLKMNELKRVNNQLEKRIHQLEEKSQSMVARQFQDAAAILKLKKQKKELIDQQELQKQTLQQELQKSRVQAFSDVTISFSDLYSEISNIEQIKEKFGILIQLILKQLLTQNSNSDLNESIIKSNRSSYSRRVDQVQNQFNDILKYLNKGSLKSREQAQENQIYESFICEKPQTNDKQTQTLNNENDACAENDLNGKTRKLEIVINNKKNQEEECQFIDAEQQTEDQDLNQFLLNSMTPLMLSAFPQLHTEGDLIEEQQQQSQDKSALCLRNGIKNDQGFDEGQLIGIVETLTIQLNYIKKQWFKSVDKCLRAQQELERLSEIESQYNHLSHEYLNSKNELSKQKNRYQTLLDKFFVLELENAQQ</sequence>